<feature type="binding site" evidence="10">
    <location>
        <position position="67"/>
    </location>
    <ligand>
        <name>Mn(2+)</name>
        <dbReference type="ChEBI" id="CHEBI:29035"/>
    </ligand>
</feature>
<comment type="similarity">
    <text evidence="2 10">Belongs to the IPP isomerase type 1 family.</text>
</comment>
<feature type="binding site" evidence="10">
    <location>
        <position position="30"/>
    </location>
    <ligand>
        <name>Mn(2+)</name>
        <dbReference type="ChEBI" id="CHEBI:29035"/>
    </ligand>
</feature>
<feature type="binding site" evidence="10">
    <location>
        <position position="112"/>
    </location>
    <ligand>
        <name>Mn(2+)</name>
        <dbReference type="ChEBI" id="CHEBI:29035"/>
    </ligand>
</feature>
<keyword evidence="6 10" id="KW-0460">Magnesium</keyword>
<dbReference type="GO" id="GO:0005737">
    <property type="term" value="C:cytoplasm"/>
    <property type="evidence" value="ECO:0007669"/>
    <property type="project" value="UniProtKB-SubCell"/>
</dbReference>
<evidence type="ECO:0000256" key="6">
    <source>
        <dbReference type="ARBA" id="ARBA00022842"/>
    </source>
</evidence>
<dbReference type="GO" id="GO:0009240">
    <property type="term" value="P:isopentenyl diphosphate biosynthetic process"/>
    <property type="evidence" value="ECO:0007669"/>
    <property type="project" value="TreeGrafter"/>
</dbReference>
<evidence type="ECO:0000256" key="3">
    <source>
        <dbReference type="ARBA" id="ARBA00012057"/>
    </source>
</evidence>
<dbReference type="PANTHER" id="PTHR10885:SF0">
    <property type="entry name" value="ISOPENTENYL-DIPHOSPHATE DELTA-ISOMERASE"/>
    <property type="match status" value="1"/>
</dbReference>
<dbReference type="GO" id="GO:0004452">
    <property type="term" value="F:isopentenyl-diphosphate delta-isomerase activity"/>
    <property type="evidence" value="ECO:0007669"/>
    <property type="project" value="UniProtKB-UniRule"/>
</dbReference>
<dbReference type="AlphaFoldDB" id="A0A4Y8KI25"/>
<accession>A0A4Y8KI25</accession>
<name>A0A4Y8KI25_9MICO</name>
<comment type="catalytic activity">
    <reaction evidence="10">
        <text>isopentenyl diphosphate = dimethylallyl diphosphate</text>
        <dbReference type="Rhea" id="RHEA:23284"/>
        <dbReference type="ChEBI" id="CHEBI:57623"/>
        <dbReference type="ChEBI" id="CHEBI:128769"/>
        <dbReference type="EC" id="5.3.3.2"/>
    </reaction>
</comment>
<comment type="function">
    <text evidence="10">Catalyzes the 1,3-allylic rearrangement of the homoallylic substrate isopentenyl (IPP) to its highly electrophilic allylic isomer, dimethylallyl diphosphate (DMAPP).</text>
</comment>
<comment type="cofactor">
    <cofactor evidence="10">
        <name>Mn(2+)</name>
        <dbReference type="ChEBI" id="CHEBI:29035"/>
    </cofactor>
    <text evidence="10">Binds 1 Mn(2+) ion per subunit.</text>
</comment>
<comment type="subcellular location">
    <subcellularLocation>
        <location evidence="10">Cytoplasm</location>
    </subcellularLocation>
</comment>
<dbReference type="SUPFAM" id="SSF55811">
    <property type="entry name" value="Nudix"/>
    <property type="match status" value="1"/>
</dbReference>
<dbReference type="Gene3D" id="3.90.79.10">
    <property type="entry name" value="Nucleoside Triphosphate Pyrophosphohydrolase"/>
    <property type="match status" value="1"/>
</dbReference>
<dbReference type="Pfam" id="PF00293">
    <property type="entry name" value="NUDIX"/>
    <property type="match status" value="1"/>
</dbReference>
<dbReference type="InterPro" id="IPR011876">
    <property type="entry name" value="IsopentenylPP_isomerase_typ1"/>
</dbReference>
<evidence type="ECO:0000313" key="11">
    <source>
        <dbReference type="EMBL" id="TFD75090.1"/>
    </source>
</evidence>
<dbReference type="PIRSF" id="PIRSF018427">
    <property type="entry name" value="Isopntndiph_ism"/>
    <property type="match status" value="1"/>
</dbReference>
<keyword evidence="12" id="KW-1185">Reference proteome</keyword>
<dbReference type="CDD" id="cd02885">
    <property type="entry name" value="NUDIX_IPP_Isomerase"/>
    <property type="match status" value="1"/>
</dbReference>
<proteinExistence type="inferred from homology"/>
<feature type="active site" evidence="10">
    <location>
        <position position="114"/>
    </location>
</feature>
<dbReference type="InterPro" id="IPR000086">
    <property type="entry name" value="NUDIX_hydrolase_dom"/>
</dbReference>
<dbReference type="UniPathway" id="UPA00059">
    <property type="reaction ID" value="UER00104"/>
</dbReference>
<comment type="caution">
    <text evidence="11">The sequence shown here is derived from an EMBL/GenBank/DDBJ whole genome shotgun (WGS) entry which is preliminary data.</text>
</comment>
<feature type="binding site" evidence="10">
    <location>
        <position position="85"/>
    </location>
    <ligand>
        <name>Mg(2+)</name>
        <dbReference type="ChEBI" id="CHEBI:18420"/>
    </ligand>
</feature>
<evidence type="ECO:0000256" key="7">
    <source>
        <dbReference type="ARBA" id="ARBA00023211"/>
    </source>
</evidence>
<dbReference type="InterPro" id="IPR056375">
    <property type="entry name" value="Idi_bact"/>
</dbReference>
<dbReference type="HAMAP" id="MF_00202">
    <property type="entry name" value="Idi"/>
    <property type="match status" value="1"/>
</dbReference>
<evidence type="ECO:0000256" key="2">
    <source>
        <dbReference type="ARBA" id="ARBA00007579"/>
    </source>
</evidence>
<evidence type="ECO:0000256" key="8">
    <source>
        <dbReference type="ARBA" id="ARBA00023229"/>
    </source>
</evidence>
<dbReference type="Proteomes" id="UP000298218">
    <property type="component" value="Unassembled WGS sequence"/>
</dbReference>
<evidence type="ECO:0000256" key="5">
    <source>
        <dbReference type="ARBA" id="ARBA00022723"/>
    </source>
</evidence>
<evidence type="ECO:0000256" key="9">
    <source>
        <dbReference type="ARBA" id="ARBA00023235"/>
    </source>
</evidence>
<keyword evidence="7 10" id="KW-0464">Manganese</keyword>
<keyword evidence="4 10" id="KW-0963">Cytoplasm</keyword>
<evidence type="ECO:0000256" key="1">
    <source>
        <dbReference type="ARBA" id="ARBA00004826"/>
    </source>
</evidence>
<feature type="active site" evidence="10">
    <location>
        <position position="65"/>
    </location>
</feature>
<dbReference type="NCBIfam" id="NF002995">
    <property type="entry name" value="PRK03759.1"/>
    <property type="match status" value="1"/>
</dbReference>
<dbReference type="OrthoDB" id="9809458at2"/>
<dbReference type="PANTHER" id="PTHR10885">
    <property type="entry name" value="ISOPENTENYL-DIPHOSPHATE DELTA-ISOMERASE"/>
    <property type="match status" value="1"/>
</dbReference>
<dbReference type="GO" id="GO:0050992">
    <property type="term" value="P:dimethylallyl diphosphate biosynthetic process"/>
    <property type="evidence" value="ECO:0007669"/>
    <property type="project" value="UniProtKB-UniRule"/>
</dbReference>
<keyword evidence="8 10" id="KW-0414">Isoprene biosynthesis</keyword>
<dbReference type="InterPro" id="IPR015797">
    <property type="entry name" value="NUDIX_hydrolase-like_dom_sf"/>
</dbReference>
<dbReference type="PROSITE" id="PS51462">
    <property type="entry name" value="NUDIX"/>
    <property type="match status" value="1"/>
</dbReference>
<comment type="pathway">
    <text evidence="1 10">Isoprenoid biosynthesis; dimethylallyl diphosphate biosynthesis; dimethylallyl diphosphate from isopentenyl diphosphate: step 1/1.</text>
</comment>
<keyword evidence="5 10" id="KW-0479">Metal-binding</keyword>
<keyword evidence="9 10" id="KW-0413">Isomerase</keyword>
<dbReference type="GO" id="GO:0046872">
    <property type="term" value="F:metal ion binding"/>
    <property type="evidence" value="ECO:0007669"/>
    <property type="project" value="UniProtKB-KW"/>
</dbReference>
<sequence>MQLVELVDENGRHQGSLEKIAAHEAPGRLHRAFSVFLVDDFGRILLQKRAATKYHWPNTWSNSCCGHPSRAETVVEDAVRRVYEELRIQADSARQVGLVSYRFEDHQTGLVEHEYNHVIVAHYTQPAEWNPDEVAAIQAVEPSELAAWLEDKNVTGWFWDVFRVFADHISHQK</sequence>
<feature type="binding site" evidence="10">
    <location>
        <position position="23"/>
    </location>
    <ligand>
        <name>Mn(2+)</name>
        <dbReference type="ChEBI" id="CHEBI:29035"/>
    </ligand>
</feature>
<evidence type="ECO:0000256" key="4">
    <source>
        <dbReference type="ARBA" id="ARBA00022490"/>
    </source>
</evidence>
<evidence type="ECO:0000256" key="10">
    <source>
        <dbReference type="HAMAP-Rule" id="MF_00202"/>
    </source>
</evidence>
<reference evidence="11 12" key="1">
    <citation type="submission" date="2019-03" db="EMBL/GenBank/DDBJ databases">
        <title>Genomics of glacier-inhabiting Cryobacterium strains.</title>
        <authorList>
            <person name="Liu Q."/>
            <person name="Xin Y.-H."/>
        </authorList>
    </citation>
    <scope>NUCLEOTIDE SEQUENCE [LARGE SCALE GENOMIC DNA]</scope>
    <source>
        <strain evidence="11 12">CGMCC 1.4292</strain>
    </source>
</reference>
<organism evidence="11 12">
    <name type="scientific">Cryobacterium psychrophilum</name>
    <dbReference type="NCBI Taxonomy" id="41988"/>
    <lineage>
        <taxon>Bacteria</taxon>
        <taxon>Bacillati</taxon>
        <taxon>Actinomycetota</taxon>
        <taxon>Actinomycetes</taxon>
        <taxon>Micrococcales</taxon>
        <taxon>Microbacteriaceae</taxon>
        <taxon>Cryobacterium</taxon>
    </lineage>
</organism>
<dbReference type="EMBL" id="SOHQ01000048">
    <property type="protein sequence ID" value="TFD75090.1"/>
    <property type="molecule type" value="Genomic_DNA"/>
</dbReference>
<dbReference type="NCBIfam" id="TIGR02150">
    <property type="entry name" value="IPP_isom_1"/>
    <property type="match status" value="1"/>
</dbReference>
<feature type="binding site" evidence="10">
    <location>
        <position position="114"/>
    </location>
    <ligand>
        <name>Mn(2+)</name>
        <dbReference type="ChEBI" id="CHEBI:29035"/>
    </ligand>
</feature>
<evidence type="ECO:0000313" key="12">
    <source>
        <dbReference type="Proteomes" id="UP000298218"/>
    </source>
</evidence>
<comment type="cofactor">
    <cofactor evidence="10">
        <name>Mg(2+)</name>
        <dbReference type="ChEBI" id="CHEBI:18420"/>
    </cofactor>
    <text evidence="10">Binds 1 Mg(2+) ion per subunit. The magnesium ion binds only when substrate is bound.</text>
</comment>
<dbReference type="EC" id="5.3.3.2" evidence="3 10"/>
<protein>
    <recommendedName>
        <fullName evidence="3 10">Isopentenyl-diphosphate Delta-isomerase</fullName>
        <shortName evidence="10">IPP isomerase</shortName>
        <ecNumber evidence="3 10">5.3.3.2</ecNumber>
    </recommendedName>
    <alternativeName>
        <fullName evidence="10">IPP:DMAPP isomerase</fullName>
    </alternativeName>
    <alternativeName>
        <fullName evidence="10">Isopentenyl pyrophosphate isomerase</fullName>
    </alternativeName>
</protein>
<gene>
    <name evidence="10" type="primary">idi</name>
    <name evidence="11" type="ORF">E3T53_16595</name>
</gene>